<comment type="caution">
    <text evidence="1">The sequence shown here is derived from an EMBL/GenBank/DDBJ whole genome shotgun (WGS) entry which is preliminary data.</text>
</comment>
<gene>
    <name evidence="1" type="ORF">JMJ35_002838</name>
</gene>
<dbReference type="EMBL" id="JAFEKC020000005">
    <property type="protein sequence ID" value="KAK0514221.1"/>
    <property type="molecule type" value="Genomic_DNA"/>
</dbReference>
<organism evidence="1 2">
    <name type="scientific">Cladonia borealis</name>
    <dbReference type="NCBI Taxonomy" id="184061"/>
    <lineage>
        <taxon>Eukaryota</taxon>
        <taxon>Fungi</taxon>
        <taxon>Dikarya</taxon>
        <taxon>Ascomycota</taxon>
        <taxon>Pezizomycotina</taxon>
        <taxon>Lecanoromycetes</taxon>
        <taxon>OSLEUM clade</taxon>
        <taxon>Lecanoromycetidae</taxon>
        <taxon>Lecanorales</taxon>
        <taxon>Lecanorineae</taxon>
        <taxon>Cladoniaceae</taxon>
        <taxon>Cladonia</taxon>
    </lineage>
</organism>
<evidence type="ECO:0000313" key="1">
    <source>
        <dbReference type="EMBL" id="KAK0514221.1"/>
    </source>
</evidence>
<keyword evidence="2" id="KW-1185">Reference proteome</keyword>
<name>A0AA39R688_9LECA</name>
<proteinExistence type="predicted"/>
<accession>A0AA39R688</accession>
<reference evidence="1" key="1">
    <citation type="submission" date="2023-03" db="EMBL/GenBank/DDBJ databases">
        <title>Complete genome of Cladonia borealis.</title>
        <authorList>
            <person name="Park H."/>
        </authorList>
    </citation>
    <scope>NUCLEOTIDE SEQUENCE</scope>
    <source>
        <strain evidence="1">ANT050790</strain>
    </source>
</reference>
<sequence>MIMFHLPSFAERSLGADLPQNEHDEREDKEVLETRGNGHLMVQDVPATVYEYGQPSEYSIPVFLGPELIEAGHRTLLSNQMTDISNLSDEFYNAITEE</sequence>
<evidence type="ECO:0000313" key="2">
    <source>
        <dbReference type="Proteomes" id="UP001166286"/>
    </source>
</evidence>
<dbReference type="AlphaFoldDB" id="A0AA39R688"/>
<dbReference type="Proteomes" id="UP001166286">
    <property type="component" value="Unassembled WGS sequence"/>
</dbReference>
<protein>
    <submittedName>
        <fullName evidence="1">Uncharacterized protein</fullName>
    </submittedName>
</protein>